<protein>
    <submittedName>
        <fullName evidence="1">Uncharacterized protein</fullName>
    </submittedName>
</protein>
<sequence length="807" mass="91311">MRAILIQQGLDAALEDDEDSKAKQRKEEGSSSSGADMKTINNKAHNTIILHLSDEVLREVAKEKTASGLWTKLKELFLKKSLAKRLSMKRKLYMFSMKDGTALKDHLDEFKKLILGHYIKDCFEKKKLEKLQKESNGKAAIASEDEGMSDDADVLIAAEKQSSGEWILDSGCSFHMCHNKNFFKTFDNIAGGKVLLGNNLACNVAGIGTINIRMFDGIERDLKQIEENDMIIMKGIRRIWLYVLVGSTIMTTITTSVSSDRTKLWHMSDFEKFCKSKGIARHRTVRNTPQQNDLAERMNMTLIEKVRCMLFNANLLKHFWAEGKIESRAVKGYFIRYPEGIKGKTLVGCKWIFKLNEGVSGGEPVRYEAKLVAKGFIQKEEIDFNEVFSPVVKHSSIRVLLAITTFFELELNQMDVKTAFLHGNLKKEILMAQPEGFIEEGTEDMVCLLKKRSEYDSCVYFRKLNSGDQISLLLYVDDMLITCKHIADIEKLKNELMAVFEIRDLGPTARILGMQIKRHSHAKTLFLTQSGYLKKVVSRFGMLNLKLVSTPLAAHFKLSKQQELEEDAYIDHIRRIPYSGTVGSIMYAMVCTRPDVAYVIGLVSRFMGNPGKEHWEAKWLLRYLKGTEEHGVMFVQVDNASSKVLGYVDYDFAGDLDKRRLVTGLVFTLCGGVVSWKSTLQLVVAFSTTEAEYIALTEAVKEALWLNGDEIRNGVIIVIKIPSEVNPADMLTKPLSTVKFRNSLNLIGIVNLYYNNAFYAKVGGISMIEMNLLEVDFLFALGFQLIVCLLVGLENENEGLRMKPMFT</sequence>
<proteinExistence type="predicted"/>
<dbReference type="Proteomes" id="UP000829398">
    <property type="component" value="Chromosome 9"/>
</dbReference>
<reference evidence="2" key="1">
    <citation type="journal article" date="2023" name="Hortic. Res.">
        <title>A chromosome-level phased genome enabling allele-level studies in sweet orange: a case study on citrus Huanglongbing tolerance.</title>
        <authorList>
            <person name="Wu B."/>
            <person name="Yu Q."/>
            <person name="Deng Z."/>
            <person name="Duan Y."/>
            <person name="Luo F."/>
            <person name="Gmitter F. Jr."/>
        </authorList>
    </citation>
    <scope>NUCLEOTIDE SEQUENCE [LARGE SCALE GENOMIC DNA]</scope>
    <source>
        <strain evidence="2">cv. Valencia</strain>
    </source>
</reference>
<comment type="caution">
    <text evidence="1">The sequence shown here is derived from an EMBL/GenBank/DDBJ whole genome shotgun (WGS) entry which is preliminary data.</text>
</comment>
<evidence type="ECO:0000313" key="2">
    <source>
        <dbReference type="Proteomes" id="UP000829398"/>
    </source>
</evidence>
<name>A0ACB8HV94_CITSI</name>
<accession>A0ACB8HV94</accession>
<organism evidence="1 2">
    <name type="scientific">Citrus sinensis</name>
    <name type="common">Sweet orange</name>
    <name type="synonym">Citrus aurantium var. sinensis</name>
    <dbReference type="NCBI Taxonomy" id="2711"/>
    <lineage>
        <taxon>Eukaryota</taxon>
        <taxon>Viridiplantae</taxon>
        <taxon>Streptophyta</taxon>
        <taxon>Embryophyta</taxon>
        <taxon>Tracheophyta</taxon>
        <taxon>Spermatophyta</taxon>
        <taxon>Magnoliopsida</taxon>
        <taxon>eudicotyledons</taxon>
        <taxon>Gunneridae</taxon>
        <taxon>Pentapetalae</taxon>
        <taxon>rosids</taxon>
        <taxon>malvids</taxon>
        <taxon>Sapindales</taxon>
        <taxon>Rutaceae</taxon>
        <taxon>Aurantioideae</taxon>
        <taxon>Citrus</taxon>
    </lineage>
</organism>
<dbReference type="EMBL" id="CM039178">
    <property type="protein sequence ID" value="KAH9678738.1"/>
    <property type="molecule type" value="Genomic_DNA"/>
</dbReference>
<keyword evidence="2" id="KW-1185">Reference proteome</keyword>
<evidence type="ECO:0000313" key="1">
    <source>
        <dbReference type="EMBL" id="KAH9678738.1"/>
    </source>
</evidence>
<gene>
    <name evidence="1" type="ORF">KPL71_025838</name>
</gene>